<sequence>MKFIYFLWFLCLGVYADCQTANTAIGRVTYEFVHKTNLQTGYLHKEQMVLEYGNNISKYYSLTAKLQDSMMQQKFENAMRNGSTNIDLGMVVAANKETIFFNRITKQLQLVENYRNTYYLITDKGTLPKWEIQKNTKKIDAYDCQSAITNFRGRTYTAWFTTQIPLSFGPWKLNGLPGLILEAYDANKEVQFNFRWLVQANNLGNIQLPANAIVTTEKDFDKMKLAYEQGAQNNSVAMSGMQIQISNVQLNGRKLNDTTFMQQNGNPIELKKNN</sequence>
<dbReference type="AlphaFoldDB" id="A0A2W7REP3"/>
<proteinExistence type="predicted"/>
<evidence type="ECO:0000256" key="1">
    <source>
        <dbReference type="SAM" id="SignalP"/>
    </source>
</evidence>
<reference evidence="2 3" key="1">
    <citation type="submission" date="2018-06" db="EMBL/GenBank/DDBJ databases">
        <title>Genomic Encyclopedia of Archaeal and Bacterial Type Strains, Phase II (KMG-II): from individual species to whole genera.</title>
        <authorList>
            <person name="Goeker M."/>
        </authorList>
    </citation>
    <scope>NUCLEOTIDE SEQUENCE [LARGE SCALE GENOMIC DNA]</scope>
    <source>
        <strain evidence="2 3">DSM 23241</strain>
    </source>
</reference>
<dbReference type="OrthoDB" id="1440774at2"/>
<evidence type="ECO:0000313" key="3">
    <source>
        <dbReference type="Proteomes" id="UP000249720"/>
    </source>
</evidence>
<feature type="chain" id="PRO_5016035823" evidence="1">
    <location>
        <begin position="17"/>
        <end position="274"/>
    </location>
</feature>
<dbReference type="Proteomes" id="UP000249720">
    <property type="component" value="Unassembled WGS sequence"/>
</dbReference>
<protein>
    <submittedName>
        <fullName evidence="2">GLPGLI family protein</fullName>
    </submittedName>
</protein>
<dbReference type="EMBL" id="QKZV01000018">
    <property type="protein sequence ID" value="PZX59418.1"/>
    <property type="molecule type" value="Genomic_DNA"/>
</dbReference>
<comment type="caution">
    <text evidence="2">The sequence shown here is derived from an EMBL/GenBank/DDBJ whole genome shotgun (WGS) entry which is preliminary data.</text>
</comment>
<keyword evidence="3" id="KW-1185">Reference proteome</keyword>
<accession>A0A2W7REP3</accession>
<feature type="signal peptide" evidence="1">
    <location>
        <begin position="1"/>
        <end position="16"/>
    </location>
</feature>
<organism evidence="2 3">
    <name type="scientific">Hydrotalea sandarakina</name>
    <dbReference type="NCBI Taxonomy" id="1004304"/>
    <lineage>
        <taxon>Bacteria</taxon>
        <taxon>Pseudomonadati</taxon>
        <taxon>Bacteroidota</taxon>
        <taxon>Chitinophagia</taxon>
        <taxon>Chitinophagales</taxon>
        <taxon>Chitinophagaceae</taxon>
        <taxon>Hydrotalea</taxon>
    </lineage>
</organism>
<dbReference type="NCBIfam" id="TIGR01200">
    <property type="entry name" value="GLPGLI"/>
    <property type="match status" value="1"/>
</dbReference>
<name>A0A2W7REP3_9BACT</name>
<keyword evidence="1" id="KW-0732">Signal</keyword>
<dbReference type="RefSeq" id="WP_111297313.1">
    <property type="nucleotide sequence ID" value="NZ_QKZV01000018.1"/>
</dbReference>
<gene>
    <name evidence="2" type="ORF">LX80_02843</name>
</gene>
<evidence type="ECO:0000313" key="2">
    <source>
        <dbReference type="EMBL" id="PZX59418.1"/>
    </source>
</evidence>
<dbReference type="Pfam" id="PF09697">
    <property type="entry name" value="Porph_ging"/>
    <property type="match status" value="1"/>
</dbReference>
<dbReference type="InterPro" id="IPR005901">
    <property type="entry name" value="GLPGLI"/>
</dbReference>